<organism evidence="2 3">
    <name type="scientific">Halteria grandinella</name>
    <dbReference type="NCBI Taxonomy" id="5974"/>
    <lineage>
        <taxon>Eukaryota</taxon>
        <taxon>Sar</taxon>
        <taxon>Alveolata</taxon>
        <taxon>Ciliophora</taxon>
        <taxon>Intramacronucleata</taxon>
        <taxon>Spirotrichea</taxon>
        <taxon>Stichotrichia</taxon>
        <taxon>Sporadotrichida</taxon>
        <taxon>Halteriidae</taxon>
        <taxon>Halteria</taxon>
    </lineage>
</organism>
<comment type="caution">
    <text evidence="2">The sequence shown here is derived from an EMBL/GenBank/DDBJ whole genome shotgun (WGS) entry which is preliminary data.</text>
</comment>
<keyword evidence="3" id="KW-1185">Reference proteome</keyword>
<dbReference type="EMBL" id="RRYP01005642">
    <property type="protein sequence ID" value="TNV81854.1"/>
    <property type="molecule type" value="Genomic_DNA"/>
</dbReference>
<protein>
    <submittedName>
        <fullName evidence="2">Uncharacterized protein</fullName>
    </submittedName>
</protein>
<feature type="compositionally biased region" description="Polar residues" evidence="1">
    <location>
        <begin position="40"/>
        <end position="50"/>
    </location>
</feature>
<feature type="compositionally biased region" description="Polar residues" evidence="1">
    <location>
        <begin position="165"/>
        <end position="200"/>
    </location>
</feature>
<evidence type="ECO:0000313" key="2">
    <source>
        <dbReference type="EMBL" id="TNV81854.1"/>
    </source>
</evidence>
<feature type="region of interest" description="Disordered" evidence="1">
    <location>
        <begin position="461"/>
        <end position="501"/>
    </location>
</feature>
<feature type="region of interest" description="Disordered" evidence="1">
    <location>
        <begin position="1"/>
        <end position="125"/>
    </location>
</feature>
<dbReference type="AlphaFoldDB" id="A0A8J8NWE1"/>
<feature type="compositionally biased region" description="Polar residues" evidence="1">
    <location>
        <begin position="484"/>
        <end position="501"/>
    </location>
</feature>
<name>A0A8J8NWE1_HALGN</name>
<dbReference type="Proteomes" id="UP000785679">
    <property type="component" value="Unassembled WGS sequence"/>
</dbReference>
<feature type="region of interest" description="Disordered" evidence="1">
    <location>
        <begin position="159"/>
        <end position="204"/>
    </location>
</feature>
<reference evidence="2" key="1">
    <citation type="submission" date="2019-06" db="EMBL/GenBank/DDBJ databases">
        <authorList>
            <person name="Zheng W."/>
        </authorList>
    </citation>
    <scope>NUCLEOTIDE SEQUENCE</scope>
    <source>
        <strain evidence="2">QDHG01</strain>
    </source>
</reference>
<feature type="region of interest" description="Disordered" evidence="1">
    <location>
        <begin position="522"/>
        <end position="543"/>
    </location>
</feature>
<evidence type="ECO:0000313" key="3">
    <source>
        <dbReference type="Proteomes" id="UP000785679"/>
    </source>
</evidence>
<feature type="compositionally biased region" description="Basic and acidic residues" evidence="1">
    <location>
        <begin position="99"/>
        <end position="121"/>
    </location>
</feature>
<feature type="compositionally biased region" description="Polar residues" evidence="1">
    <location>
        <begin position="1"/>
        <end position="15"/>
    </location>
</feature>
<evidence type="ECO:0000256" key="1">
    <source>
        <dbReference type="SAM" id="MobiDB-lite"/>
    </source>
</evidence>
<proteinExistence type="predicted"/>
<feature type="compositionally biased region" description="Low complexity" evidence="1">
    <location>
        <begin position="21"/>
        <end position="39"/>
    </location>
</feature>
<feature type="region of interest" description="Disordered" evidence="1">
    <location>
        <begin position="376"/>
        <end position="396"/>
    </location>
</feature>
<accession>A0A8J8NWE1</accession>
<feature type="compositionally biased region" description="Polar residues" evidence="1">
    <location>
        <begin position="463"/>
        <end position="474"/>
    </location>
</feature>
<feature type="compositionally biased region" description="Polar residues" evidence="1">
    <location>
        <begin position="528"/>
        <end position="539"/>
    </location>
</feature>
<gene>
    <name evidence="2" type="ORF">FGO68_gene9296</name>
</gene>
<sequence length="656" mass="72191">MSQQENKIPLNSSNSNEKHSQSTLLQPLPPQQSTDQSSQRPIPQASQQGIQKEEAKKTPTNKRGFMCCCTTGKQKDKGDQQNVAKPIEKPQIAQPRQLEIVRDSQKRDSVKSVKEEEKKYEASQTKEAAINIEQFDPALRNSERKDLLSSVVADQTSPAIKISPEAQQSPETMIKQTQGVSPQVGPSQSNKAEPGTATSRENQEIRGGEAGKKLLVAHFQLQANEAIDVDDIDCDLDEEMEDERISVVQDDGGIGANERRQSQVVNDSFIANKFRDFSSVNPRSNIIPKMNSSRIGPNKGNNSFVVIGTVQLPVHASGNPQLLPQTKPHIGAIKSSSFVHHTHQKQSEGLKLDIQITKEGEQNPNDISYPVIIQSESPKNMRPSNGISGESDSKPVSQSHATALVLQAPQVDSSLAQSKYLVGKPLQGAQPLPPVAASQLMNGQILPKLSAFGGDNFHPGELLSNTDSAQSSGSYDPHLLRHSGLTTSNEEQKSSTSTVTMTAQISSQLRQNNAILSVSHASDKEAGASTTMSSTNQRLAKNPPGHIMEDIERIIQQSAREHTQEHATITKSKSAQPGTDPMLQIQFFSTLLAENKEKVQEQQMKILRIKHKIRQTHHKQIKLGHKLRETKEDNFILQTFMNNIVQQKLLMQVDSQ</sequence>